<evidence type="ECO:0000259" key="2">
    <source>
        <dbReference type="Pfam" id="PF12804"/>
    </source>
</evidence>
<dbReference type="CDD" id="cd04182">
    <property type="entry name" value="GT_2_like_f"/>
    <property type="match status" value="1"/>
</dbReference>
<organism evidence="3 4">
    <name type="scientific">Hoeflea prorocentri</name>
    <dbReference type="NCBI Taxonomy" id="1922333"/>
    <lineage>
        <taxon>Bacteria</taxon>
        <taxon>Pseudomonadati</taxon>
        <taxon>Pseudomonadota</taxon>
        <taxon>Alphaproteobacteria</taxon>
        <taxon>Hyphomicrobiales</taxon>
        <taxon>Rhizobiaceae</taxon>
        <taxon>Hoeflea</taxon>
    </lineage>
</organism>
<sequence>MKFGPVSTAQAVGCVLAHSLVAGKVRLKKGRVLDTEDVAVLEGEHIEEVVVACLEPGDIGEDRAAEALAEALDVPQIRAGRAATGRVNLFADTNGLFRADAEMVNRFNRIDPAITLATVADHSQVSAGEMVATIKIIPLAVSGQSLNAAQDVISKPGILALRPFQRARVGLVATTLPSLKQSVMDKTARLLQTRLDASGSVLAAEKRVRHDAAAVADAVSKIKSECDVIVAFGASAIVDGEDVIPAAIKLAGGAVDHVGMPVDPGNLLVLGHVGPVPVIGAPGCARSPKENGFDWVLARILAGETPSPETIMSMGVGGLLKEIPTRPQPRLKGEGVDKADLPVEIVVLAAGRASRMAGASKEDPPHKLLAEFDGVPLLRKSCQAALASKASAVTAIVGYRGEEMSSVLDGLEVTVVDNPDFEEGMASSLRRGVASLNERSAGALIMLADMPAVEASHLDTLISAFQNVGGEAVVRAASGQVRGNPVILPRSAFDAVMRLEGDTGARQIIAASGLRVVDVDIGDAALVDVDTRQAVIEAGGVLRN</sequence>
<feature type="domain" description="MobA-like NTP transferase" evidence="2">
    <location>
        <begin position="346"/>
        <end position="511"/>
    </location>
</feature>
<dbReference type="CDD" id="cd03522">
    <property type="entry name" value="MoeA_like"/>
    <property type="match status" value="1"/>
</dbReference>
<reference evidence="3" key="1">
    <citation type="submission" date="2022-11" db="EMBL/GenBank/DDBJ databases">
        <title>Draft genome sequence of Hoeflea poritis E7-10 and Hoeflea prorocentri PM5-8, separated from scleractinian coral Porites lutea and marine dinoflagellate.</title>
        <authorList>
            <person name="Zhang G."/>
            <person name="Wei Q."/>
            <person name="Cai L."/>
        </authorList>
    </citation>
    <scope>NUCLEOTIDE SEQUENCE</scope>
    <source>
        <strain evidence="3">PM5-8</strain>
    </source>
</reference>
<dbReference type="RefSeq" id="WP_271292089.1">
    <property type="nucleotide sequence ID" value="NZ_JAPJZI010000001.1"/>
</dbReference>
<accession>A0A9X3ZG47</accession>
<dbReference type="GO" id="GO:0016779">
    <property type="term" value="F:nucleotidyltransferase activity"/>
    <property type="evidence" value="ECO:0007669"/>
    <property type="project" value="UniProtKB-ARBA"/>
</dbReference>
<dbReference type="PIRSF" id="PIRSF036626">
    <property type="entry name" value="MPTBd_MobAlike"/>
    <property type="match status" value="1"/>
</dbReference>
<dbReference type="PANTHER" id="PTHR43777:SF1">
    <property type="entry name" value="MOLYBDENUM COFACTOR CYTIDYLYLTRANSFERASE"/>
    <property type="match status" value="1"/>
</dbReference>
<dbReference type="InterPro" id="IPR025877">
    <property type="entry name" value="MobA-like_NTP_Trfase"/>
</dbReference>
<evidence type="ECO:0000313" key="4">
    <source>
        <dbReference type="Proteomes" id="UP001151234"/>
    </source>
</evidence>
<dbReference type="InterPro" id="IPR012184">
    <property type="entry name" value="Bifunc_Mopterin-bd"/>
</dbReference>
<dbReference type="SUPFAM" id="SSF53448">
    <property type="entry name" value="Nucleotide-diphospho-sugar transferases"/>
    <property type="match status" value="1"/>
</dbReference>
<dbReference type="Gene3D" id="3.40.980.10">
    <property type="entry name" value="MoaB/Mog-like domain"/>
    <property type="match status" value="1"/>
</dbReference>
<dbReference type="SUPFAM" id="SSF53218">
    <property type="entry name" value="Molybdenum cofactor biosynthesis proteins"/>
    <property type="match status" value="1"/>
</dbReference>
<comment type="caution">
    <text evidence="3">The sequence shown here is derived from an EMBL/GenBank/DDBJ whole genome shotgun (WGS) entry which is preliminary data.</text>
</comment>
<dbReference type="Proteomes" id="UP001151234">
    <property type="component" value="Unassembled WGS sequence"/>
</dbReference>
<evidence type="ECO:0000256" key="1">
    <source>
        <dbReference type="ARBA" id="ARBA00022842"/>
    </source>
</evidence>
<keyword evidence="4" id="KW-1185">Reference proteome</keyword>
<dbReference type="InterPro" id="IPR029044">
    <property type="entry name" value="Nucleotide-diphossugar_trans"/>
</dbReference>
<keyword evidence="1" id="KW-0460">Magnesium</keyword>
<proteinExistence type="predicted"/>
<dbReference type="InterPro" id="IPR036425">
    <property type="entry name" value="MoaB/Mog-like_dom_sf"/>
</dbReference>
<name>A0A9X3ZG47_9HYPH</name>
<dbReference type="PANTHER" id="PTHR43777">
    <property type="entry name" value="MOLYBDENUM COFACTOR CYTIDYLYLTRANSFERASE"/>
    <property type="match status" value="1"/>
</dbReference>
<evidence type="ECO:0000313" key="3">
    <source>
        <dbReference type="EMBL" id="MDA5398182.1"/>
    </source>
</evidence>
<dbReference type="Pfam" id="PF12804">
    <property type="entry name" value="NTP_transf_3"/>
    <property type="match status" value="1"/>
</dbReference>
<dbReference type="Gene3D" id="3.90.550.10">
    <property type="entry name" value="Spore Coat Polysaccharide Biosynthesis Protein SpsA, Chain A"/>
    <property type="match status" value="1"/>
</dbReference>
<gene>
    <name evidence="3" type="ORF">OQ273_06300</name>
</gene>
<dbReference type="AlphaFoldDB" id="A0A9X3ZG47"/>
<protein>
    <submittedName>
        <fullName evidence="3">Molybdopterin-binding/glycosyltransferase family 2 protein</fullName>
    </submittedName>
</protein>
<dbReference type="EMBL" id="JAPJZI010000001">
    <property type="protein sequence ID" value="MDA5398182.1"/>
    <property type="molecule type" value="Genomic_DNA"/>
</dbReference>